<comment type="function">
    <text evidence="1 11">Catalyzes the NADPH-dependent reduction of ketopantoate into pantoic acid.</text>
</comment>
<dbReference type="GO" id="GO:0008677">
    <property type="term" value="F:2-dehydropantoate 2-reductase activity"/>
    <property type="evidence" value="ECO:0007669"/>
    <property type="project" value="UniProtKB-EC"/>
</dbReference>
<evidence type="ECO:0000256" key="6">
    <source>
        <dbReference type="ARBA" id="ARBA00022655"/>
    </source>
</evidence>
<feature type="domain" description="Ketopantoate reductase C-terminal" evidence="13">
    <location>
        <begin position="180"/>
        <end position="294"/>
    </location>
</feature>
<dbReference type="InterPro" id="IPR013752">
    <property type="entry name" value="KPA_reductase"/>
</dbReference>
<protein>
    <recommendedName>
        <fullName evidence="5 11">2-dehydropantoate 2-reductase</fullName>
        <ecNumber evidence="4 11">1.1.1.169</ecNumber>
    </recommendedName>
    <alternativeName>
        <fullName evidence="9 11">Ketopantoate reductase</fullName>
    </alternativeName>
</protein>
<keyword evidence="8 11" id="KW-0560">Oxidoreductase</keyword>
<dbReference type="UniPathway" id="UPA00028">
    <property type="reaction ID" value="UER00004"/>
</dbReference>
<keyword evidence="7 11" id="KW-0521">NADP</keyword>
<evidence type="ECO:0000256" key="2">
    <source>
        <dbReference type="ARBA" id="ARBA00004994"/>
    </source>
</evidence>
<dbReference type="NCBIfam" id="NF005094">
    <property type="entry name" value="PRK06522.2-5"/>
    <property type="match status" value="1"/>
</dbReference>
<evidence type="ECO:0000313" key="15">
    <source>
        <dbReference type="Proteomes" id="UP000248301"/>
    </source>
</evidence>
<dbReference type="PANTHER" id="PTHR21708">
    <property type="entry name" value="PROBABLE 2-DEHYDROPANTOATE 2-REDUCTASE"/>
    <property type="match status" value="1"/>
</dbReference>
<name>A0A318PVJ1_9PROT</name>
<dbReference type="Pfam" id="PF08546">
    <property type="entry name" value="ApbA_C"/>
    <property type="match status" value="1"/>
</dbReference>
<sequence>MNSRILVVGAGAVGGYFGARMASAGHDVTFLVRPRRHAQLLAEGLSLRSTIGDTTISPKMVTAQDITAPYDIVLLSVKAYSLDAAMDDFSPAVGPATRIIPLLNGMLHLDLLTKRFGQNAVMGGTCFIVSKLDKEGRIIQSGPLPRLSFGEMSGQETAQARQIEKAFSSPGFETICSQHIVQDMWNKWILLASLGSICCLMRGTVGEIAEQPHGTDFTCAVIRECAAIATAEGHCPDAKTIDDTTRLLCKNGSPLTSSMFRDLSQGAPVEAHQIIGDLVARARKHGLETPLLDLTNLNLQVYELQRRQRATA</sequence>
<evidence type="ECO:0000256" key="4">
    <source>
        <dbReference type="ARBA" id="ARBA00013014"/>
    </source>
</evidence>
<dbReference type="NCBIfam" id="TIGR00745">
    <property type="entry name" value="apbA_panE"/>
    <property type="match status" value="1"/>
</dbReference>
<evidence type="ECO:0000256" key="5">
    <source>
        <dbReference type="ARBA" id="ARBA00019465"/>
    </source>
</evidence>
<evidence type="ECO:0000259" key="13">
    <source>
        <dbReference type="Pfam" id="PF08546"/>
    </source>
</evidence>
<comment type="caution">
    <text evidence="14">The sequence shown here is derived from an EMBL/GenBank/DDBJ whole genome shotgun (WGS) entry which is preliminary data.</text>
</comment>
<dbReference type="GO" id="GO:0005737">
    <property type="term" value="C:cytoplasm"/>
    <property type="evidence" value="ECO:0007669"/>
    <property type="project" value="TreeGrafter"/>
</dbReference>
<dbReference type="GO" id="GO:0015940">
    <property type="term" value="P:pantothenate biosynthetic process"/>
    <property type="evidence" value="ECO:0007669"/>
    <property type="project" value="UniProtKB-UniPathway"/>
</dbReference>
<evidence type="ECO:0000256" key="3">
    <source>
        <dbReference type="ARBA" id="ARBA00007870"/>
    </source>
</evidence>
<dbReference type="EC" id="1.1.1.169" evidence="4 11"/>
<evidence type="ECO:0000256" key="9">
    <source>
        <dbReference type="ARBA" id="ARBA00032024"/>
    </source>
</evidence>
<feature type="domain" description="Ketopantoate reductase N-terminal" evidence="12">
    <location>
        <begin position="5"/>
        <end position="153"/>
    </location>
</feature>
<dbReference type="Pfam" id="PF02558">
    <property type="entry name" value="ApbA"/>
    <property type="match status" value="1"/>
</dbReference>
<evidence type="ECO:0000256" key="10">
    <source>
        <dbReference type="ARBA" id="ARBA00048793"/>
    </source>
</evidence>
<evidence type="ECO:0000256" key="8">
    <source>
        <dbReference type="ARBA" id="ARBA00023002"/>
    </source>
</evidence>
<evidence type="ECO:0000313" key="14">
    <source>
        <dbReference type="EMBL" id="PYD62582.1"/>
    </source>
</evidence>
<dbReference type="InterPro" id="IPR003710">
    <property type="entry name" value="ApbA"/>
</dbReference>
<dbReference type="Gene3D" id="3.40.50.720">
    <property type="entry name" value="NAD(P)-binding Rossmann-like Domain"/>
    <property type="match status" value="1"/>
</dbReference>
<dbReference type="SUPFAM" id="SSF51735">
    <property type="entry name" value="NAD(P)-binding Rossmann-fold domains"/>
    <property type="match status" value="1"/>
</dbReference>
<accession>A0A318PVJ1</accession>
<dbReference type="FunFam" id="3.40.50.720:FF:000307">
    <property type="entry name" value="2-dehydropantoate 2-reductase"/>
    <property type="match status" value="1"/>
</dbReference>
<evidence type="ECO:0000256" key="7">
    <source>
        <dbReference type="ARBA" id="ARBA00022857"/>
    </source>
</evidence>
<dbReference type="AlphaFoldDB" id="A0A318PVJ1"/>
<comment type="catalytic activity">
    <reaction evidence="10 11">
        <text>(R)-pantoate + NADP(+) = 2-dehydropantoate + NADPH + H(+)</text>
        <dbReference type="Rhea" id="RHEA:16233"/>
        <dbReference type="ChEBI" id="CHEBI:11561"/>
        <dbReference type="ChEBI" id="CHEBI:15378"/>
        <dbReference type="ChEBI" id="CHEBI:15980"/>
        <dbReference type="ChEBI" id="CHEBI:57783"/>
        <dbReference type="ChEBI" id="CHEBI:58349"/>
        <dbReference type="EC" id="1.1.1.169"/>
    </reaction>
</comment>
<dbReference type="InterPro" id="IPR013328">
    <property type="entry name" value="6PGD_dom2"/>
</dbReference>
<reference evidence="14 15" key="1">
    <citation type="submission" date="2017-07" db="EMBL/GenBank/DDBJ databases">
        <title>A draft genome sequence of Gluconacetobacter entanii LTH 4560.</title>
        <authorList>
            <person name="Skraban J."/>
            <person name="Cleenwerck I."/>
            <person name="Vandamme P."/>
            <person name="Trcek J."/>
        </authorList>
    </citation>
    <scope>NUCLEOTIDE SEQUENCE [LARGE SCALE GENOMIC DNA]</scope>
    <source>
        <strain evidence="14 15">LTH 4560</strain>
    </source>
</reference>
<dbReference type="EMBL" id="NKUF01000029">
    <property type="protein sequence ID" value="PYD62582.1"/>
    <property type="molecule type" value="Genomic_DNA"/>
</dbReference>
<evidence type="ECO:0000259" key="12">
    <source>
        <dbReference type="Pfam" id="PF02558"/>
    </source>
</evidence>
<proteinExistence type="inferred from homology"/>
<evidence type="ECO:0000256" key="1">
    <source>
        <dbReference type="ARBA" id="ARBA00002919"/>
    </source>
</evidence>
<organism evidence="14 15">
    <name type="scientific">Gluconacetobacter entanii</name>
    <dbReference type="NCBI Taxonomy" id="108528"/>
    <lineage>
        <taxon>Bacteria</taxon>
        <taxon>Pseudomonadati</taxon>
        <taxon>Pseudomonadota</taxon>
        <taxon>Alphaproteobacteria</taxon>
        <taxon>Acetobacterales</taxon>
        <taxon>Acetobacteraceae</taxon>
        <taxon>Gluconacetobacter</taxon>
    </lineage>
</organism>
<dbReference type="Proteomes" id="UP000248301">
    <property type="component" value="Unassembled WGS sequence"/>
</dbReference>
<dbReference type="InterPro" id="IPR008927">
    <property type="entry name" value="6-PGluconate_DH-like_C_sf"/>
</dbReference>
<keyword evidence="6 11" id="KW-0566">Pantothenate biosynthesis</keyword>
<gene>
    <name evidence="14" type="ORF">CFR72_11780</name>
</gene>
<dbReference type="SUPFAM" id="SSF48179">
    <property type="entry name" value="6-phosphogluconate dehydrogenase C-terminal domain-like"/>
    <property type="match status" value="1"/>
</dbReference>
<comment type="pathway">
    <text evidence="2 11">Cofactor biosynthesis; (R)-pantothenate biosynthesis; (R)-pantoate from 3-methyl-2-oxobutanoate: step 2/2.</text>
</comment>
<dbReference type="InterPro" id="IPR036291">
    <property type="entry name" value="NAD(P)-bd_dom_sf"/>
</dbReference>
<comment type="similarity">
    <text evidence="3 11">Belongs to the ketopantoate reductase family.</text>
</comment>
<dbReference type="OrthoDB" id="247668at2"/>
<dbReference type="FunFam" id="1.10.1040.10:FF:000017">
    <property type="entry name" value="2-dehydropantoate 2-reductase"/>
    <property type="match status" value="1"/>
</dbReference>
<dbReference type="InterPro" id="IPR051402">
    <property type="entry name" value="KPR-Related"/>
</dbReference>
<dbReference type="PANTHER" id="PTHR21708:SF26">
    <property type="entry name" value="2-DEHYDROPANTOATE 2-REDUCTASE"/>
    <property type="match status" value="1"/>
</dbReference>
<dbReference type="RefSeq" id="WP_110914146.1">
    <property type="nucleotide sequence ID" value="NZ_NKUF01000029.1"/>
</dbReference>
<dbReference type="Gene3D" id="1.10.1040.10">
    <property type="entry name" value="N-(1-d-carboxylethyl)-l-norvaline Dehydrogenase, domain 2"/>
    <property type="match status" value="1"/>
</dbReference>
<evidence type="ECO:0000256" key="11">
    <source>
        <dbReference type="RuleBase" id="RU362068"/>
    </source>
</evidence>
<dbReference type="InterPro" id="IPR013332">
    <property type="entry name" value="KPR_N"/>
</dbReference>